<gene>
    <name evidence="2" type="ORF">DDZ18_06645</name>
</gene>
<dbReference type="PANTHER" id="PTHR43451:SF1">
    <property type="entry name" value="ACETYLTRANSFERASE"/>
    <property type="match status" value="1"/>
</dbReference>
<evidence type="ECO:0000313" key="2">
    <source>
        <dbReference type="EMBL" id="PWE17358.1"/>
    </source>
</evidence>
<dbReference type="InterPro" id="IPR000182">
    <property type="entry name" value="GNAT_dom"/>
</dbReference>
<feature type="domain" description="N-acetyltransferase" evidence="1">
    <location>
        <begin position="3"/>
        <end position="156"/>
    </location>
</feature>
<dbReference type="RefSeq" id="WP_109252589.1">
    <property type="nucleotide sequence ID" value="NZ_QEXV01000003.1"/>
</dbReference>
<accession>A0A2U2BTM9</accession>
<dbReference type="OrthoDB" id="9789081at2"/>
<dbReference type="Pfam" id="PF13673">
    <property type="entry name" value="Acetyltransf_10"/>
    <property type="match status" value="1"/>
</dbReference>
<dbReference type="AlphaFoldDB" id="A0A2U2BTM9"/>
<dbReference type="InterPro" id="IPR016181">
    <property type="entry name" value="Acyl_CoA_acyltransferase"/>
</dbReference>
<name>A0A2U2BTM9_9PROT</name>
<proteinExistence type="predicted"/>
<dbReference type="EMBL" id="QEXV01000003">
    <property type="protein sequence ID" value="PWE17358.1"/>
    <property type="molecule type" value="Genomic_DNA"/>
</dbReference>
<dbReference type="Proteomes" id="UP000245168">
    <property type="component" value="Unassembled WGS sequence"/>
</dbReference>
<sequence>MTVRVRAYRQDDAPALARVLFDAVRIGAAEHYTYAQREAWAPQPPDPAGLAARLSEQTCFVAEDARGVAGFAAYDASGHLDLLHVRPDLRGTGTAGLLHDAVIDHARAAGLTALTVEASHPARRFLARLGWTLIETQTVTRNGVGLQNHRMIFIIVGDACDA</sequence>
<dbReference type="PANTHER" id="PTHR43451">
    <property type="entry name" value="ACETYLTRANSFERASE (GNAT) FAMILY PROTEIN"/>
    <property type="match status" value="1"/>
</dbReference>
<comment type="caution">
    <text evidence="2">The sequence shown here is derived from an EMBL/GenBank/DDBJ whole genome shotgun (WGS) entry which is preliminary data.</text>
</comment>
<keyword evidence="3" id="KW-1185">Reference proteome</keyword>
<keyword evidence="2" id="KW-0808">Transferase</keyword>
<dbReference type="SUPFAM" id="SSF55729">
    <property type="entry name" value="Acyl-CoA N-acyltransferases (Nat)"/>
    <property type="match status" value="1"/>
</dbReference>
<dbReference type="PROSITE" id="PS51186">
    <property type="entry name" value="GNAT"/>
    <property type="match status" value="1"/>
</dbReference>
<reference evidence="3" key="1">
    <citation type="submission" date="2018-05" db="EMBL/GenBank/DDBJ databases">
        <authorList>
            <person name="Liu B.-T."/>
        </authorList>
    </citation>
    <scope>NUCLEOTIDE SEQUENCE [LARGE SCALE GENOMIC DNA]</scope>
    <source>
        <strain evidence="3">WD6-1</strain>
    </source>
</reference>
<dbReference type="CDD" id="cd04301">
    <property type="entry name" value="NAT_SF"/>
    <property type="match status" value="1"/>
</dbReference>
<dbReference type="GO" id="GO:0016747">
    <property type="term" value="F:acyltransferase activity, transferring groups other than amino-acyl groups"/>
    <property type="evidence" value="ECO:0007669"/>
    <property type="project" value="InterPro"/>
</dbReference>
<dbReference type="InterPro" id="IPR052564">
    <property type="entry name" value="N-acetyltrans/Recomb-assoc"/>
</dbReference>
<evidence type="ECO:0000313" key="3">
    <source>
        <dbReference type="Proteomes" id="UP000245168"/>
    </source>
</evidence>
<dbReference type="Gene3D" id="3.40.630.30">
    <property type="match status" value="1"/>
</dbReference>
<organism evidence="2 3">
    <name type="scientific">Marinicauda salina</name>
    <dbReference type="NCBI Taxonomy" id="2135793"/>
    <lineage>
        <taxon>Bacteria</taxon>
        <taxon>Pseudomonadati</taxon>
        <taxon>Pseudomonadota</taxon>
        <taxon>Alphaproteobacteria</taxon>
        <taxon>Maricaulales</taxon>
        <taxon>Maricaulaceae</taxon>
        <taxon>Marinicauda</taxon>
    </lineage>
</organism>
<evidence type="ECO:0000259" key="1">
    <source>
        <dbReference type="PROSITE" id="PS51186"/>
    </source>
</evidence>
<protein>
    <submittedName>
        <fullName evidence="2">GNAT family N-acetyltransferase</fullName>
    </submittedName>
</protein>